<dbReference type="InterPro" id="IPR011639">
    <property type="entry name" value="MethylTrfase_TaqI-like_dom"/>
</dbReference>
<evidence type="ECO:0000256" key="6">
    <source>
        <dbReference type="SAM" id="Coils"/>
    </source>
</evidence>
<dbReference type="GO" id="GO:0032259">
    <property type="term" value="P:methylation"/>
    <property type="evidence" value="ECO:0007669"/>
    <property type="project" value="UniProtKB-KW"/>
</dbReference>
<dbReference type="EC" id="2.1.1.72" evidence="1"/>
<dbReference type="PRINTS" id="PR00507">
    <property type="entry name" value="N12N6MTFRASE"/>
</dbReference>
<dbReference type="PANTHER" id="PTHR33841">
    <property type="entry name" value="DNA METHYLTRANSFERASE YEEA-RELATED"/>
    <property type="match status" value="1"/>
</dbReference>
<dbReference type="Proteomes" id="UP000245423">
    <property type="component" value="Chromosome 1"/>
</dbReference>
<dbReference type="RefSeq" id="WP_025641430.1">
    <property type="nucleotide sequence ID" value="NZ_LT669839.1"/>
</dbReference>
<accession>A0A1M4PPJ4</accession>
<evidence type="ECO:0000313" key="9">
    <source>
        <dbReference type="EMBL" id="SHD77394.1"/>
    </source>
</evidence>
<dbReference type="AlphaFoldDB" id="A0A1M4PPJ4"/>
<keyword evidence="10" id="KW-1185">Reference proteome</keyword>
<sequence>MNAEQKKTIKSTILECREILEKDIEQVLINYGIYINKVWVNLRDLRNLTEEQENNRKNIEKAIEKFEKGGFEKDKAVMEYIKEVSYTYLNRLAALRVMEVRGLIDEILVPRGEHGNRSFIGSRFYEVAREFCKYEMDGGLGYLLNIMFEEISEEIKMLFNTEDEYSFVTPSSTSLLKVIELLCTNIDEESWGQDEIIGWIYQYFNEKEKEDVFDRLYNKKQKIKVEDIPAATQLFTPDWIVDWIVDNSLGSLWNEIKQGKREDKKVEDVKLLDPCCGSGHFLVKAYDLFYDMYVEEGIYSKEEIPYKILENNIYGIDIDLRAVQLTGLILFIKTKSILKDNGYDTNTKDKLSVNLVCADSILLNGSRLEDLKEKHKGNKTILKMIEIIYEEFEDVRLKGSLIQPEKKLFPLFEEFKNRLAKKELSKAKRTKRKQTKGQESLLKEQSTSLSDYKSQRDFTKEERELMSSLDAIYSEAIKANDISRQLFASEAQKSVKLVDIFMKQYDVVVTNPPYMGKRSMNDKLKDYLSKSYSVNSSDLYSVFILRCLEFLDKNGRVGMITQDSFMFISEFDKLREFILNNSFIEKVLHLGPHAFEEIKGEKVRTVSFVLNKQMNKSNFGEYIRLTLFKSAQEKKNKLNELLRKKDENYCFSVNQERFAKIDKQPFLYMLNEEMLELFQKSSFGTYADVTGSQHKTANNSKYLKYFWEVSKDTIGLGKRWILYSKGGEYKRYFGNWNLIVDWSEEARHFYKNNKTSNLLKEDYWYKKGICYSANAGENFNARFMPKNCIFDMKGPAIFVEDDMINYTLGYINSKFCNYIMNLLNPTVSYQATDLRRLPWKEPSKIIKNIVEELVEENILLAKEISSYDETEYFFESPPLMKYKRDSIIESFTEYYFDTMYKKAQILVNDGKIDTEIFNIYEIKNTLQEEIFYEVGKSEGLYNGNNYNENEVCNFIKENNIKERYFFSTLGEKFDINPVDVVDIIKKYNIYKKKELQSEVENLLSYLIGCILGNWESNLTVIKDDGILPVSSTIYLEEDIIEKIYVCIQKLYGEECGDSIFDEIEQILGKPLEDYLIKDFYNSHVTKYKKRPIYWHICSPKKTFNCFIYYHKLDNDTLYKVKSIYLNQMISRYEEDLKYYTNQLIEARTNGDKSKEKDFKDKCSDLEAKLEDLNILDKKIMEILPYEPNIDEGVLYNIIPIEPILSAPVATKRERDKYYEEVGK</sequence>
<dbReference type="PROSITE" id="PS00092">
    <property type="entry name" value="N6_MTASE"/>
    <property type="match status" value="1"/>
</dbReference>
<dbReference type="SUPFAM" id="SSF53335">
    <property type="entry name" value="S-adenosyl-L-methionine-dependent methyltransferases"/>
    <property type="match status" value="1"/>
</dbReference>
<feature type="coiled-coil region" evidence="6">
    <location>
        <begin position="42"/>
        <end position="69"/>
    </location>
</feature>
<evidence type="ECO:0000256" key="3">
    <source>
        <dbReference type="ARBA" id="ARBA00022679"/>
    </source>
</evidence>
<dbReference type="Pfam" id="PF07669">
    <property type="entry name" value="Eco57I"/>
    <property type="match status" value="1"/>
</dbReference>
<feature type="coiled-coil region" evidence="6">
    <location>
        <begin position="1129"/>
        <end position="1175"/>
    </location>
</feature>
<evidence type="ECO:0000256" key="4">
    <source>
        <dbReference type="ARBA" id="ARBA00022691"/>
    </source>
</evidence>
<dbReference type="InterPro" id="IPR002052">
    <property type="entry name" value="DNA_methylase_N6_adenine_CS"/>
</dbReference>
<evidence type="ECO:0000256" key="2">
    <source>
        <dbReference type="ARBA" id="ARBA00022603"/>
    </source>
</evidence>
<dbReference type="GO" id="GO:0006304">
    <property type="term" value="P:DNA modification"/>
    <property type="evidence" value="ECO:0007669"/>
    <property type="project" value="InterPro"/>
</dbReference>
<dbReference type="InterPro" id="IPR029063">
    <property type="entry name" value="SAM-dependent_MTases_sf"/>
</dbReference>
<organism evidence="9 10">
    <name type="scientific">[Clostridium] ultunense Esp</name>
    <dbReference type="NCBI Taxonomy" id="1288971"/>
    <lineage>
        <taxon>Bacteria</taxon>
        <taxon>Bacillati</taxon>
        <taxon>Bacillota</taxon>
        <taxon>Tissierellia</taxon>
        <taxon>Tissierellales</taxon>
        <taxon>Tepidimicrobiaceae</taxon>
        <taxon>Schnuerera</taxon>
    </lineage>
</organism>
<dbReference type="OrthoDB" id="32195at2"/>
<dbReference type="InterPro" id="IPR050953">
    <property type="entry name" value="N4_N6_ade-DNA_methylase"/>
</dbReference>
<evidence type="ECO:0000313" key="10">
    <source>
        <dbReference type="Proteomes" id="UP000245423"/>
    </source>
</evidence>
<feature type="domain" description="Type II methyltransferase M.TaqI-like" evidence="8">
    <location>
        <begin position="311"/>
        <end position="591"/>
    </location>
</feature>
<dbReference type="PANTHER" id="PTHR33841:SF1">
    <property type="entry name" value="DNA METHYLTRANSFERASE A"/>
    <property type="match status" value="1"/>
</dbReference>
<keyword evidence="6" id="KW-0175">Coiled coil</keyword>
<comment type="catalytic activity">
    <reaction evidence="5">
        <text>a 2'-deoxyadenosine in DNA + S-adenosyl-L-methionine = an N(6)-methyl-2'-deoxyadenosine in DNA + S-adenosyl-L-homocysteine + H(+)</text>
        <dbReference type="Rhea" id="RHEA:15197"/>
        <dbReference type="Rhea" id="RHEA-COMP:12418"/>
        <dbReference type="Rhea" id="RHEA-COMP:12419"/>
        <dbReference type="ChEBI" id="CHEBI:15378"/>
        <dbReference type="ChEBI" id="CHEBI:57856"/>
        <dbReference type="ChEBI" id="CHEBI:59789"/>
        <dbReference type="ChEBI" id="CHEBI:90615"/>
        <dbReference type="ChEBI" id="CHEBI:90616"/>
        <dbReference type="EC" id="2.1.1.72"/>
    </reaction>
</comment>
<gene>
    <name evidence="9" type="ORF">CUESP1_2037</name>
</gene>
<dbReference type="GO" id="GO:0003676">
    <property type="term" value="F:nucleic acid binding"/>
    <property type="evidence" value="ECO:0007669"/>
    <property type="project" value="InterPro"/>
</dbReference>
<feature type="compositionally biased region" description="Polar residues" evidence="7">
    <location>
        <begin position="443"/>
        <end position="452"/>
    </location>
</feature>
<dbReference type="GO" id="GO:0009007">
    <property type="term" value="F:site-specific DNA-methyltransferase (adenine-specific) activity"/>
    <property type="evidence" value="ECO:0007669"/>
    <property type="project" value="UniProtKB-EC"/>
</dbReference>
<keyword evidence="4" id="KW-0949">S-adenosyl-L-methionine</keyword>
<evidence type="ECO:0000256" key="5">
    <source>
        <dbReference type="ARBA" id="ARBA00047942"/>
    </source>
</evidence>
<name>A0A1M4PPJ4_9FIRM</name>
<dbReference type="NCBIfam" id="NF033452">
    <property type="entry name" value="BREX_1_MTaseX"/>
    <property type="match status" value="1"/>
</dbReference>
<proteinExistence type="predicted"/>
<keyword evidence="3" id="KW-0808">Transferase</keyword>
<evidence type="ECO:0000256" key="1">
    <source>
        <dbReference type="ARBA" id="ARBA00011900"/>
    </source>
</evidence>
<keyword evidence="2" id="KW-0489">Methyltransferase</keyword>
<evidence type="ECO:0000256" key="7">
    <source>
        <dbReference type="SAM" id="MobiDB-lite"/>
    </source>
</evidence>
<protein>
    <recommendedName>
        <fullName evidence="1">site-specific DNA-methyltransferase (adenine-specific)</fullName>
        <ecNumber evidence="1">2.1.1.72</ecNumber>
    </recommendedName>
</protein>
<reference evidence="9 10" key="1">
    <citation type="submission" date="2016-11" db="EMBL/GenBank/DDBJ databases">
        <authorList>
            <person name="Manzoor S."/>
        </authorList>
    </citation>
    <scope>NUCLEOTIDE SEQUENCE [LARGE SCALE GENOMIC DNA]</scope>
    <source>
        <strain evidence="9">Clostridium ultunense strain Esp</strain>
    </source>
</reference>
<dbReference type="InterPro" id="IPR047939">
    <property type="entry name" value="BREX_1_PglX"/>
</dbReference>
<feature type="region of interest" description="Disordered" evidence="7">
    <location>
        <begin position="425"/>
        <end position="455"/>
    </location>
</feature>
<evidence type="ECO:0000259" key="8">
    <source>
        <dbReference type="Pfam" id="PF07669"/>
    </source>
</evidence>
<dbReference type="Gene3D" id="3.40.50.150">
    <property type="entry name" value="Vaccinia Virus protein VP39"/>
    <property type="match status" value="1"/>
</dbReference>
<dbReference type="EMBL" id="LT669839">
    <property type="protein sequence ID" value="SHD77394.1"/>
    <property type="molecule type" value="Genomic_DNA"/>
</dbReference>